<dbReference type="Gene3D" id="3.40.50.300">
    <property type="entry name" value="P-loop containing nucleotide triphosphate hydrolases"/>
    <property type="match status" value="1"/>
</dbReference>
<dbReference type="GO" id="GO:0003677">
    <property type="term" value="F:DNA binding"/>
    <property type="evidence" value="ECO:0007669"/>
    <property type="project" value="UniProtKB-KW"/>
</dbReference>
<reference evidence="5 6" key="1">
    <citation type="submission" date="2019-03" db="EMBL/GenBank/DDBJ databases">
        <title>Whole genome sequence of a novel Rubrobacter taiwanensis strain, isolated from Yellowstone National Park.</title>
        <authorList>
            <person name="Freed S."/>
            <person name="Ramaley R.F."/>
            <person name="Kyndt J.A."/>
        </authorList>
    </citation>
    <scope>NUCLEOTIDE SEQUENCE [LARGE SCALE GENOMIC DNA]</scope>
    <source>
        <strain evidence="5 6">Yellowstone</strain>
    </source>
</reference>
<dbReference type="InterPro" id="IPR016032">
    <property type="entry name" value="Sig_transdc_resp-reg_C-effctor"/>
</dbReference>
<evidence type="ECO:0000313" key="6">
    <source>
        <dbReference type="Proteomes" id="UP000295244"/>
    </source>
</evidence>
<keyword evidence="6" id="KW-1185">Reference proteome</keyword>
<dbReference type="InterPro" id="IPR059106">
    <property type="entry name" value="WHD_MalT"/>
</dbReference>
<dbReference type="SUPFAM" id="SSF46894">
    <property type="entry name" value="C-terminal effector domain of the bipartite response regulators"/>
    <property type="match status" value="1"/>
</dbReference>
<dbReference type="PROSITE" id="PS50043">
    <property type="entry name" value="HTH_LUXR_2"/>
    <property type="match status" value="1"/>
</dbReference>
<proteinExistence type="predicted"/>
<dbReference type="RefSeq" id="WP_132688514.1">
    <property type="nucleotide sequence ID" value="NZ_SKBU01000006.1"/>
</dbReference>
<dbReference type="SUPFAM" id="SSF52540">
    <property type="entry name" value="P-loop containing nucleoside triphosphate hydrolases"/>
    <property type="match status" value="1"/>
</dbReference>
<dbReference type="Pfam" id="PF00196">
    <property type="entry name" value="GerE"/>
    <property type="match status" value="1"/>
</dbReference>
<dbReference type="InterPro" id="IPR036388">
    <property type="entry name" value="WH-like_DNA-bd_sf"/>
</dbReference>
<dbReference type="PRINTS" id="PR00038">
    <property type="entry name" value="HTHLUXR"/>
</dbReference>
<dbReference type="EMBL" id="SKBU01000006">
    <property type="protein sequence ID" value="TCJ20020.1"/>
    <property type="molecule type" value="Genomic_DNA"/>
</dbReference>
<evidence type="ECO:0000259" key="4">
    <source>
        <dbReference type="PROSITE" id="PS50043"/>
    </source>
</evidence>
<protein>
    <submittedName>
        <fullName evidence="5">Helix-turn-helix transcriptional regulator</fullName>
    </submittedName>
</protein>
<dbReference type="Pfam" id="PF25873">
    <property type="entry name" value="WHD_MalT"/>
    <property type="match status" value="1"/>
</dbReference>
<dbReference type="PANTHER" id="PTHR44688:SF16">
    <property type="entry name" value="DNA-BINDING TRANSCRIPTIONAL ACTIVATOR DEVR_DOSR"/>
    <property type="match status" value="1"/>
</dbReference>
<dbReference type="CDD" id="cd06170">
    <property type="entry name" value="LuxR_C_like"/>
    <property type="match status" value="1"/>
</dbReference>
<keyword evidence="1" id="KW-0805">Transcription regulation</keyword>
<accession>A0A4R1BQP5</accession>
<dbReference type="InterPro" id="IPR019734">
    <property type="entry name" value="TPR_rpt"/>
</dbReference>
<dbReference type="OrthoDB" id="134985at2"/>
<evidence type="ECO:0000256" key="3">
    <source>
        <dbReference type="ARBA" id="ARBA00023163"/>
    </source>
</evidence>
<dbReference type="Pfam" id="PF17874">
    <property type="entry name" value="TPR_MalT"/>
    <property type="match status" value="1"/>
</dbReference>
<dbReference type="AlphaFoldDB" id="A0A4R1BQP5"/>
<sequence>MDSQILRAKLYVPRDRPDAVSRPRLYRLLDAGMQRELTVVSAPAGFGKTTLLAEWSRRSELPVAWVSLDERDAHPVRFISYLIAALGTIREGFGENTRTFLGSLHSQGELEPVLTAMSNEILEFPRDFALVLDDYHAADSDAVRGVLTFLLNHWPAPMHLVVAGRTVPSLPLSRLRARGQLAELGAPELRFTLEEAAEFLSRTMGLELADESVAALERETEGWVAGLQLAAHALRGREGGSRSAAAPEGSTRHVFDYLAEEVLSCQPEDVREFLLETSILEPLSAPLCEALTGRTDAWEVLEKLDRANLFLVPLDGERRYYRYHHLFAAFLRDRLRRTRPHEIPELHRRAGRWYEDDGCPAGAVEHLLAAGDFERAAALIEEETYAQRRYVEASLLLRWLRKLPNELVQLRPQLCLLYAWALVHSAGDLEEAERRLAEAESALNLDGSPPEDLSAEERTLLGETYIIRARMAAMREDAPLTIELSSRALELLPEDELHLRGDVALDLGHAYCSAGDLAAADAAFARATAAGREAEDLRTALFALRYRAALEISRGRLRKAEELLLEGQRLAESQPGETPSVAGIIHTGMGWLLYERGELDEAQRLLETGIAHGRRSGEAKILVYGYVNLARVLMVRGDAAGAHHLIREAGRLTPRWPLIWAWQARFHLAQGDVEPAARWMREYEATEDYLSYPRHFERITMARVTLAEGRSGEALDLIDRLLEGARSEGRSEHEIELLALRARALDGQGDRSEALISLKRALSLAEPAGFVSLFVEEGPPVAALLAALAREPQTGDSGAAHADYAGRLLEHFARKTSRGRTPGLAPLSEREAEILALVAAGRSNAEIARQLYLSVGTVKAHIHRIFGKLLVRNRSQAVARARELRLLG</sequence>
<dbReference type="Gene3D" id="1.10.10.10">
    <property type="entry name" value="Winged helix-like DNA-binding domain superfamily/Winged helix DNA-binding domain"/>
    <property type="match status" value="1"/>
</dbReference>
<dbReference type="PANTHER" id="PTHR44688">
    <property type="entry name" value="DNA-BINDING TRANSCRIPTIONAL ACTIVATOR DEVR_DOSR"/>
    <property type="match status" value="1"/>
</dbReference>
<dbReference type="InterPro" id="IPR000792">
    <property type="entry name" value="Tscrpt_reg_LuxR_C"/>
</dbReference>
<dbReference type="InterPro" id="IPR027417">
    <property type="entry name" value="P-loop_NTPase"/>
</dbReference>
<name>A0A4R1BQP5_9ACTN</name>
<gene>
    <name evidence="5" type="ORF">E0L93_03495</name>
</gene>
<organism evidence="5 6">
    <name type="scientific">Rubrobacter taiwanensis</name>
    <dbReference type="NCBI Taxonomy" id="185139"/>
    <lineage>
        <taxon>Bacteria</taxon>
        <taxon>Bacillati</taxon>
        <taxon>Actinomycetota</taxon>
        <taxon>Rubrobacteria</taxon>
        <taxon>Rubrobacterales</taxon>
        <taxon>Rubrobacteraceae</taxon>
        <taxon>Rubrobacter</taxon>
    </lineage>
</organism>
<evidence type="ECO:0000256" key="1">
    <source>
        <dbReference type="ARBA" id="ARBA00023015"/>
    </source>
</evidence>
<dbReference type="Gene3D" id="1.25.40.10">
    <property type="entry name" value="Tetratricopeptide repeat domain"/>
    <property type="match status" value="1"/>
</dbReference>
<keyword evidence="3" id="KW-0804">Transcription</keyword>
<feature type="domain" description="HTH luxR-type" evidence="4">
    <location>
        <begin position="820"/>
        <end position="885"/>
    </location>
</feature>
<dbReference type="SMART" id="SM00421">
    <property type="entry name" value="HTH_LUXR"/>
    <property type="match status" value="1"/>
</dbReference>
<dbReference type="Proteomes" id="UP000295244">
    <property type="component" value="Unassembled WGS sequence"/>
</dbReference>
<evidence type="ECO:0000256" key="2">
    <source>
        <dbReference type="ARBA" id="ARBA00023125"/>
    </source>
</evidence>
<dbReference type="SMART" id="SM00028">
    <property type="entry name" value="TPR"/>
    <property type="match status" value="5"/>
</dbReference>
<dbReference type="InterPro" id="IPR011990">
    <property type="entry name" value="TPR-like_helical_dom_sf"/>
</dbReference>
<comment type="caution">
    <text evidence="5">The sequence shown here is derived from an EMBL/GenBank/DDBJ whole genome shotgun (WGS) entry which is preliminary data.</text>
</comment>
<dbReference type="PROSITE" id="PS00622">
    <property type="entry name" value="HTH_LUXR_1"/>
    <property type="match status" value="1"/>
</dbReference>
<dbReference type="GO" id="GO:0006355">
    <property type="term" value="P:regulation of DNA-templated transcription"/>
    <property type="evidence" value="ECO:0007669"/>
    <property type="project" value="InterPro"/>
</dbReference>
<evidence type="ECO:0000313" key="5">
    <source>
        <dbReference type="EMBL" id="TCJ20020.1"/>
    </source>
</evidence>
<dbReference type="InterPro" id="IPR041617">
    <property type="entry name" value="TPR_MalT"/>
</dbReference>
<dbReference type="SUPFAM" id="SSF48452">
    <property type="entry name" value="TPR-like"/>
    <property type="match status" value="1"/>
</dbReference>
<keyword evidence="2" id="KW-0238">DNA-binding</keyword>